<gene>
    <name evidence="3" type="ORF">FP026_25115</name>
</gene>
<dbReference type="Proteomes" id="UP000323608">
    <property type="component" value="Unassembled WGS sequence"/>
</dbReference>
<dbReference type="GO" id="GO:0016616">
    <property type="term" value="F:oxidoreductase activity, acting on the CH-OH group of donors, NAD or NADP as acceptor"/>
    <property type="evidence" value="ECO:0007669"/>
    <property type="project" value="TreeGrafter"/>
</dbReference>
<dbReference type="InterPro" id="IPR036291">
    <property type="entry name" value="NAD(P)-bd_dom_sf"/>
</dbReference>
<dbReference type="PANTHER" id="PTHR42760">
    <property type="entry name" value="SHORT-CHAIN DEHYDROGENASES/REDUCTASES FAMILY MEMBER"/>
    <property type="match status" value="1"/>
</dbReference>
<dbReference type="PROSITE" id="PS00061">
    <property type="entry name" value="ADH_SHORT"/>
    <property type="match status" value="1"/>
</dbReference>
<name>A0A5B0VRS8_RHITR</name>
<dbReference type="OrthoDB" id="9810908at2"/>
<accession>A0A5B0VRS8</accession>
<protein>
    <submittedName>
        <fullName evidence="3">SDR family NAD(P)-dependent oxidoreductase</fullName>
    </submittedName>
</protein>
<dbReference type="AlphaFoldDB" id="A0A5B0VRS8"/>
<dbReference type="Pfam" id="PF00106">
    <property type="entry name" value="adh_short"/>
    <property type="match status" value="1"/>
</dbReference>
<evidence type="ECO:0000256" key="2">
    <source>
        <dbReference type="RuleBase" id="RU000363"/>
    </source>
</evidence>
<comment type="caution">
    <text evidence="3">The sequence shown here is derived from an EMBL/GenBank/DDBJ whole genome shotgun (WGS) entry which is preliminary data.</text>
</comment>
<dbReference type="InterPro" id="IPR020904">
    <property type="entry name" value="Sc_DH/Rdtase_CS"/>
</dbReference>
<dbReference type="SUPFAM" id="SSF51735">
    <property type="entry name" value="NAD(P)-binding Rossmann-fold domains"/>
    <property type="match status" value="1"/>
</dbReference>
<comment type="similarity">
    <text evidence="1 2">Belongs to the short-chain dehydrogenases/reductases (SDR) family.</text>
</comment>
<dbReference type="RefSeq" id="WP_149637305.1">
    <property type="nucleotide sequence ID" value="NZ_VNIP01000013.1"/>
</dbReference>
<reference evidence="3 4" key="1">
    <citation type="submission" date="2019-07" db="EMBL/GenBank/DDBJ databases">
        <title>The Draft Genome Sequence of Rhizobium tropici SARCC-755 Associated with Superior Nodulation on Pigeonpea (Cajanus cajan (L.) Millsp.).</title>
        <authorList>
            <person name="Bopape F.L."/>
            <person name="Hassen A.I."/>
            <person name="Swanevelder Z.H."/>
            <person name="Gwata E.T."/>
        </authorList>
    </citation>
    <scope>NUCLEOTIDE SEQUENCE [LARGE SCALE GENOMIC DNA]</scope>
    <source>
        <strain evidence="3 4">SARCC-755</strain>
    </source>
</reference>
<dbReference type="Gene3D" id="3.40.50.720">
    <property type="entry name" value="NAD(P)-binding Rossmann-like Domain"/>
    <property type="match status" value="1"/>
</dbReference>
<proteinExistence type="inferred from homology"/>
<dbReference type="PANTHER" id="PTHR42760:SF40">
    <property type="entry name" value="3-OXOACYL-[ACYL-CARRIER-PROTEIN] REDUCTASE, CHLOROPLASTIC"/>
    <property type="match status" value="1"/>
</dbReference>
<dbReference type="PRINTS" id="PR00081">
    <property type="entry name" value="GDHRDH"/>
</dbReference>
<evidence type="ECO:0000313" key="4">
    <source>
        <dbReference type="Proteomes" id="UP000323608"/>
    </source>
</evidence>
<dbReference type="PRINTS" id="PR00080">
    <property type="entry name" value="SDRFAMILY"/>
</dbReference>
<evidence type="ECO:0000313" key="3">
    <source>
        <dbReference type="EMBL" id="KAA1177184.1"/>
    </source>
</evidence>
<organism evidence="3 4">
    <name type="scientific">Rhizobium tropici</name>
    <dbReference type="NCBI Taxonomy" id="398"/>
    <lineage>
        <taxon>Bacteria</taxon>
        <taxon>Pseudomonadati</taxon>
        <taxon>Pseudomonadota</taxon>
        <taxon>Alphaproteobacteria</taxon>
        <taxon>Hyphomicrobiales</taxon>
        <taxon>Rhizobiaceae</taxon>
        <taxon>Rhizobium/Agrobacterium group</taxon>
        <taxon>Rhizobium</taxon>
    </lineage>
</organism>
<dbReference type="InterPro" id="IPR002347">
    <property type="entry name" value="SDR_fam"/>
</dbReference>
<dbReference type="EMBL" id="VNIP01000013">
    <property type="protein sequence ID" value="KAA1177184.1"/>
    <property type="molecule type" value="Genomic_DNA"/>
</dbReference>
<dbReference type="GO" id="GO:0030497">
    <property type="term" value="P:fatty acid elongation"/>
    <property type="evidence" value="ECO:0007669"/>
    <property type="project" value="TreeGrafter"/>
</dbReference>
<evidence type="ECO:0000256" key="1">
    <source>
        <dbReference type="ARBA" id="ARBA00006484"/>
    </source>
</evidence>
<sequence>MQDAPSSGIVVMVTGAAGNLGGAVVTELFDSGAKIAAVERHLRDPGFRAKSGQTGEILELDGIDLADLSACQDAVRRSLDAFGRIDALVNTVGGFQTGAVAEQDYDQWDHMFQINARTAYAISAAVLKPMQQVGYGRIVHIAAAPGLKAGANQAAYAASKSAVIRLTEAIAAENRNKRITANCILPGTIDTPQNRAAMPSAKTDGWVQPADIAKLIGFLISPAGGIVTGAAIPAIGPV</sequence>